<evidence type="ECO:0000256" key="2">
    <source>
        <dbReference type="ARBA" id="ARBA00023315"/>
    </source>
</evidence>
<evidence type="ECO:0000256" key="1">
    <source>
        <dbReference type="ARBA" id="ARBA00022679"/>
    </source>
</evidence>
<dbReference type="Proteomes" id="UP000263642">
    <property type="component" value="Unassembled WGS sequence"/>
</dbReference>
<organism evidence="3 4">
    <name type="scientific">Gimesia maris</name>
    <dbReference type="NCBI Taxonomy" id="122"/>
    <lineage>
        <taxon>Bacteria</taxon>
        <taxon>Pseudomonadati</taxon>
        <taxon>Planctomycetota</taxon>
        <taxon>Planctomycetia</taxon>
        <taxon>Planctomycetales</taxon>
        <taxon>Planctomycetaceae</taxon>
        <taxon>Gimesia</taxon>
    </lineage>
</organism>
<reference evidence="3 4" key="1">
    <citation type="journal article" date="2018" name="Nat. Biotechnol.">
        <title>A standardized bacterial taxonomy based on genome phylogeny substantially revises the tree of life.</title>
        <authorList>
            <person name="Parks D.H."/>
            <person name="Chuvochina M."/>
            <person name="Waite D.W."/>
            <person name="Rinke C."/>
            <person name="Skarshewski A."/>
            <person name="Chaumeil P.A."/>
            <person name="Hugenholtz P."/>
        </authorList>
    </citation>
    <scope>NUCLEOTIDE SEQUENCE [LARGE SCALE GENOMIC DNA]</scope>
    <source>
        <strain evidence="3">UBA9375</strain>
    </source>
</reference>
<dbReference type="NCBIfam" id="TIGR03991">
    <property type="entry name" value="alt_bact_glmU"/>
    <property type="match status" value="1"/>
</dbReference>
<dbReference type="CDD" id="cd05635">
    <property type="entry name" value="LbH_unknown"/>
    <property type="match status" value="1"/>
</dbReference>
<dbReference type="SUPFAM" id="SSF51161">
    <property type="entry name" value="Trimeric LpxA-like enzymes"/>
    <property type="match status" value="1"/>
</dbReference>
<dbReference type="GO" id="GO:0016746">
    <property type="term" value="F:acyltransferase activity"/>
    <property type="evidence" value="ECO:0007669"/>
    <property type="project" value="UniProtKB-KW"/>
</dbReference>
<gene>
    <name evidence="3" type="ORF">DIT97_11230</name>
</gene>
<dbReference type="PANTHER" id="PTHR43584:SF9">
    <property type="entry name" value="TRANSFERASE HEXAPEPTIDE REPEAT CONTAINING PROTEIN"/>
    <property type="match status" value="1"/>
</dbReference>
<name>A0A3D3R692_9PLAN</name>
<dbReference type="EMBL" id="DQAY01000062">
    <property type="protein sequence ID" value="HCO23592.1"/>
    <property type="molecule type" value="Genomic_DNA"/>
</dbReference>
<dbReference type="Pfam" id="PF13562">
    <property type="entry name" value="NTP_transf_4"/>
    <property type="match status" value="1"/>
</dbReference>
<keyword evidence="1" id="KW-0808">Transferase</keyword>
<evidence type="ECO:0008006" key="5">
    <source>
        <dbReference type="Google" id="ProtNLM"/>
    </source>
</evidence>
<dbReference type="InterPro" id="IPR023917">
    <property type="entry name" value="Bifunctiontional_GlmU_bac-type"/>
</dbReference>
<sequence>MNRLALFEDRSALQFTPIALMRPVFELLCGQYTARERILKSVPVEEWGVLIRPALTEVYAEEFPEARINDAIWLSEGPTLLINGRWLPALHEIPCLADVTAESVGMMGDTVAYLLLEPEEATLLTTDAWDDAIQKIASTRKPVEVAGTELHFPWDLVNQNRQQLVDDFALSASTRPATANFDNLTVVGPSDLVQVDESAEIDPFVVLDTRQGPIVIDRDARIQAFTRIEGPAYIGPGTQLFRANVKAGTTAGPHCRLGGEIEESILHGYANKYHDGFLGHSYICPWVNLGAQTSNSDLKNDYSPVKVPLAGIPIDTHSVKIGCFIGDHTKTALNSLFNTGSSVGVMSMVLPVGELLPKHIPSFSRFWLGRIDSQIDIADLFELADTSMRRRDLSLTPAQRLLLVSLLEETVEERETAIRWWDQKRGIAPAASPQLPAERR</sequence>
<proteinExistence type="predicted"/>
<dbReference type="InterPro" id="IPR011004">
    <property type="entry name" value="Trimer_LpxA-like_sf"/>
</dbReference>
<evidence type="ECO:0000313" key="3">
    <source>
        <dbReference type="EMBL" id="HCO23592.1"/>
    </source>
</evidence>
<evidence type="ECO:0000313" key="4">
    <source>
        <dbReference type="Proteomes" id="UP000263642"/>
    </source>
</evidence>
<dbReference type="PANTHER" id="PTHR43584">
    <property type="entry name" value="NUCLEOTIDYL TRANSFERASE"/>
    <property type="match status" value="1"/>
</dbReference>
<dbReference type="InterPro" id="IPR050065">
    <property type="entry name" value="GlmU-like"/>
</dbReference>
<accession>A0A3D3R692</accession>
<protein>
    <recommendedName>
        <fullName evidence="5">Glucose-1-phosphate thymidylyltransferase</fullName>
    </recommendedName>
</protein>
<keyword evidence="2" id="KW-0012">Acyltransferase</keyword>
<dbReference type="AlphaFoldDB" id="A0A3D3R692"/>
<dbReference type="Gene3D" id="2.160.10.10">
    <property type="entry name" value="Hexapeptide repeat proteins"/>
    <property type="match status" value="1"/>
</dbReference>
<comment type="caution">
    <text evidence="3">The sequence shown here is derived from an EMBL/GenBank/DDBJ whole genome shotgun (WGS) entry which is preliminary data.</text>
</comment>
<dbReference type="GO" id="GO:0016779">
    <property type="term" value="F:nucleotidyltransferase activity"/>
    <property type="evidence" value="ECO:0007669"/>
    <property type="project" value="UniProtKB-ARBA"/>
</dbReference>